<comment type="caution">
    <text evidence="1">The sequence shown here is derived from an EMBL/GenBank/DDBJ whole genome shotgun (WGS) entry which is preliminary data.</text>
</comment>
<evidence type="ECO:0000313" key="2">
    <source>
        <dbReference type="EMBL" id="EED68403.1"/>
    </source>
</evidence>
<evidence type="ECO:0000313" key="3">
    <source>
        <dbReference type="Proteomes" id="UP000003039"/>
    </source>
</evidence>
<gene>
    <name evidence="1" type="ORF">CtesDRAFT_PD3287</name>
    <name evidence="2" type="ORF">CtesDRAFT_PD3350</name>
</gene>
<reference evidence="1" key="2">
    <citation type="submission" date="2009-01" db="EMBL/GenBank/DDBJ databases">
        <authorList>
            <consortium name="US DOE Joint Genome Institute (JGI-PGF)"/>
            <person name="Lucas S."/>
            <person name="Copeland A."/>
            <person name="Lapidus A."/>
            <person name="Glavina del Rio T."/>
            <person name="Dalin E."/>
            <person name="Tice H."/>
            <person name="Bruce D."/>
            <person name="Goodwin L."/>
            <person name="Pitluck S."/>
            <person name="LaButti K.M."/>
            <person name="Lowry S."/>
            <person name="Sun H."/>
            <person name="Larimer F."/>
            <person name="Land M.L."/>
            <person name="Hauser L."/>
            <person name="Kjelleberg S."/>
            <person name="Cook A."/>
            <person name="Knepper T.P."/>
            <person name="Fischer K."/>
            <person name="Schleheck D."/>
            <person name="Richardson P."/>
        </authorList>
    </citation>
    <scope>NUCLEOTIDE SEQUENCE</scope>
    <source>
        <strain evidence="1">KF-1</strain>
    </source>
</reference>
<evidence type="ECO:0000313" key="1">
    <source>
        <dbReference type="EMBL" id="EED68340.1"/>
    </source>
</evidence>
<reference evidence="1 3" key="1">
    <citation type="journal article" date="2004" name="Appl. Environ. Microbiol.">
        <title>Mineralization of individual congeners of linear alkylbenzenesulfonate by defined pairs of heterotrophic bacteria.</title>
        <authorList>
            <person name="Schleheck D."/>
            <person name="Knepper T.P."/>
            <person name="Fischer K."/>
            <person name="Cook A.M."/>
        </authorList>
    </citation>
    <scope>NUCLEOTIDE SEQUENCE [LARGE SCALE GENOMIC DNA]</scope>
    <source>
        <strain evidence="3">DSM 14576 / KF-1</strain>
        <strain evidence="1">KF-1</strain>
    </source>
</reference>
<sequence>MGRMSASAAWSYTAKATHWALLGRDDWSGQLSFSPPVLFDCDYKSEAVRSSDAGGTSPDTGVELALRQVIYTEHSTVKQGDYVLIGESSEADPIAAGAAEVRTVVRDADTFDRVADDFRILT</sequence>
<accession>B7X109</accession>
<protein>
    <submittedName>
        <fullName evidence="1">Uncharacterized protein</fullName>
    </submittedName>
</protein>
<dbReference type="eggNOG" id="ENOG5032NPC">
    <property type="taxonomic scope" value="Bacteria"/>
</dbReference>
<dbReference type="EMBL" id="AAUJ02000001">
    <property type="protein sequence ID" value="EED68403.1"/>
    <property type="molecule type" value="Genomic_DNA"/>
</dbReference>
<name>B7X109_COMTK</name>
<proteinExistence type="predicted"/>
<dbReference type="AlphaFoldDB" id="B7X109"/>
<dbReference type="Proteomes" id="UP000003039">
    <property type="component" value="Unassembled WGS sequence"/>
</dbReference>
<organism evidence="1 3">
    <name type="scientific">Comamonas testosteroni (strain DSM 14576 / KF-1)</name>
    <name type="common">Pseudomonas testosteroni</name>
    <dbReference type="NCBI Taxonomy" id="399795"/>
    <lineage>
        <taxon>Bacteria</taxon>
        <taxon>Pseudomonadati</taxon>
        <taxon>Pseudomonadota</taxon>
        <taxon>Betaproteobacteria</taxon>
        <taxon>Burkholderiales</taxon>
        <taxon>Comamonadaceae</taxon>
        <taxon>Comamonas</taxon>
    </lineage>
</organism>
<dbReference type="EMBL" id="AAUJ02000001">
    <property type="protein sequence ID" value="EED68340.1"/>
    <property type="molecule type" value="Genomic_DNA"/>
</dbReference>